<dbReference type="PANTHER" id="PTHR31719:SF193">
    <property type="entry name" value="NAC DOMAIN-CONTAINING PROTEIN"/>
    <property type="match status" value="1"/>
</dbReference>
<dbReference type="Proteomes" id="UP001367508">
    <property type="component" value="Unassembled WGS sequence"/>
</dbReference>
<reference evidence="7 8" key="1">
    <citation type="submission" date="2024-01" db="EMBL/GenBank/DDBJ databases">
        <title>The genomes of 5 underutilized Papilionoideae crops provide insights into root nodulation and disease resistanc.</title>
        <authorList>
            <person name="Jiang F."/>
        </authorList>
    </citation>
    <scope>NUCLEOTIDE SEQUENCE [LARGE SCALE GENOMIC DNA]</scope>
    <source>
        <strain evidence="7">LVBAO_FW01</strain>
        <tissue evidence="7">Leaves</tissue>
    </source>
</reference>
<dbReference type="InterPro" id="IPR036093">
    <property type="entry name" value="NAC_dom_sf"/>
</dbReference>
<feature type="region of interest" description="Disordered" evidence="5">
    <location>
        <begin position="378"/>
        <end position="398"/>
    </location>
</feature>
<evidence type="ECO:0000256" key="2">
    <source>
        <dbReference type="ARBA" id="ARBA00023125"/>
    </source>
</evidence>
<protein>
    <recommendedName>
        <fullName evidence="6">NAC domain-containing protein</fullName>
    </recommendedName>
</protein>
<feature type="domain" description="NAC" evidence="6">
    <location>
        <begin position="15"/>
        <end position="170"/>
    </location>
</feature>
<keyword evidence="2" id="KW-0238">DNA-binding</keyword>
<evidence type="ECO:0000313" key="8">
    <source>
        <dbReference type="Proteomes" id="UP001367508"/>
    </source>
</evidence>
<name>A0AAN9LIF2_CANGL</name>
<dbReference type="PANTHER" id="PTHR31719">
    <property type="entry name" value="NAC TRANSCRIPTION FACTOR 56"/>
    <property type="match status" value="1"/>
</dbReference>
<proteinExistence type="predicted"/>
<dbReference type="SUPFAM" id="SSF101941">
    <property type="entry name" value="NAC domain"/>
    <property type="match status" value="2"/>
</dbReference>
<evidence type="ECO:0000256" key="5">
    <source>
        <dbReference type="SAM" id="MobiDB-lite"/>
    </source>
</evidence>
<comment type="caution">
    <text evidence="7">The sequence shown here is derived from an EMBL/GenBank/DDBJ whole genome shotgun (WGS) entry which is preliminary data.</text>
</comment>
<dbReference type="AlphaFoldDB" id="A0AAN9LIF2"/>
<evidence type="ECO:0000256" key="4">
    <source>
        <dbReference type="ARBA" id="ARBA00023242"/>
    </source>
</evidence>
<evidence type="ECO:0000259" key="6">
    <source>
        <dbReference type="PROSITE" id="PS51005"/>
    </source>
</evidence>
<organism evidence="7 8">
    <name type="scientific">Canavalia gladiata</name>
    <name type="common">Sword bean</name>
    <name type="synonym">Dolichos gladiatus</name>
    <dbReference type="NCBI Taxonomy" id="3824"/>
    <lineage>
        <taxon>Eukaryota</taxon>
        <taxon>Viridiplantae</taxon>
        <taxon>Streptophyta</taxon>
        <taxon>Embryophyta</taxon>
        <taxon>Tracheophyta</taxon>
        <taxon>Spermatophyta</taxon>
        <taxon>Magnoliopsida</taxon>
        <taxon>eudicotyledons</taxon>
        <taxon>Gunneridae</taxon>
        <taxon>Pentapetalae</taxon>
        <taxon>rosids</taxon>
        <taxon>fabids</taxon>
        <taxon>Fabales</taxon>
        <taxon>Fabaceae</taxon>
        <taxon>Papilionoideae</taxon>
        <taxon>50 kb inversion clade</taxon>
        <taxon>NPAAA clade</taxon>
        <taxon>indigoferoid/millettioid clade</taxon>
        <taxon>Phaseoleae</taxon>
        <taxon>Canavalia</taxon>
    </lineage>
</organism>
<gene>
    <name evidence="7" type="ORF">VNO77_16772</name>
</gene>
<dbReference type="InterPro" id="IPR003441">
    <property type="entry name" value="NAC-dom"/>
</dbReference>
<keyword evidence="8" id="KW-1185">Reference proteome</keyword>
<evidence type="ECO:0000256" key="3">
    <source>
        <dbReference type="ARBA" id="ARBA00023163"/>
    </source>
</evidence>
<keyword evidence="3" id="KW-0804">Transcription</keyword>
<dbReference type="Gene3D" id="2.170.150.80">
    <property type="entry name" value="NAC domain"/>
    <property type="match status" value="2"/>
</dbReference>
<keyword evidence="4" id="KW-0539">Nucleus</keyword>
<sequence>MEGHRESMTVSLRELPVGYRFKPTEEELITCYLMKKVKNQPLPHRTILEVNVYEHSPKELVGKYLLRRECEWFFFSPRNRKYPNGSRPDRSARDGYWKMTGCDTEIMINGVKAASRKNLDYYTGSHKQGQKTNWKMQEYVLEEDATSSGFKRDNDRIKLNEWVICKIYESNRSKQRNNEIHTEEALWMRDPTKEDENEDGSLKEEYFNKELPPGYRFKPTEEELVIYYLNKKVFNQPLSPHKIREHDIYKHTPEELTGKIPIYREDEWFVFSSRYKKYPNGARPDRATGNGFWKVTSTDLSIVVDGTKVASKRRLDYFTGTYKENQKTIWKMHEYILEEQNPREERNEGMLNDLVLCKIYKNKTKQPNENAVQIQNNQDENEVTNGHDTNSAINNESNVLGEKSGDSFFWDYDEFYNRNSGMLPDIVFGNSTSRQRIQNQTTEFYPEPQNSQQNTQKTMTLDFDLVDELKKIIGL</sequence>
<evidence type="ECO:0000313" key="7">
    <source>
        <dbReference type="EMBL" id="KAK7336236.1"/>
    </source>
</evidence>
<feature type="domain" description="NAC" evidence="6">
    <location>
        <begin position="211"/>
        <end position="362"/>
    </location>
</feature>
<accession>A0AAN9LIF2</accession>
<dbReference type="EMBL" id="JAYMYQ010000004">
    <property type="protein sequence ID" value="KAK7336236.1"/>
    <property type="molecule type" value="Genomic_DNA"/>
</dbReference>
<evidence type="ECO:0000256" key="1">
    <source>
        <dbReference type="ARBA" id="ARBA00023015"/>
    </source>
</evidence>
<dbReference type="GO" id="GO:0006355">
    <property type="term" value="P:regulation of DNA-templated transcription"/>
    <property type="evidence" value="ECO:0007669"/>
    <property type="project" value="InterPro"/>
</dbReference>
<keyword evidence="1" id="KW-0805">Transcription regulation</keyword>
<dbReference type="PROSITE" id="PS51005">
    <property type="entry name" value="NAC"/>
    <property type="match status" value="2"/>
</dbReference>
<dbReference type="GO" id="GO:0003677">
    <property type="term" value="F:DNA binding"/>
    <property type="evidence" value="ECO:0007669"/>
    <property type="project" value="UniProtKB-KW"/>
</dbReference>
<dbReference type="Pfam" id="PF02365">
    <property type="entry name" value="NAM"/>
    <property type="match status" value="2"/>
</dbReference>